<dbReference type="InterPro" id="IPR015797">
    <property type="entry name" value="NUDIX_hydrolase-like_dom_sf"/>
</dbReference>
<organism evidence="8 9">
    <name type="scientific">Austropuccinia psidii MF-1</name>
    <dbReference type="NCBI Taxonomy" id="1389203"/>
    <lineage>
        <taxon>Eukaryota</taxon>
        <taxon>Fungi</taxon>
        <taxon>Dikarya</taxon>
        <taxon>Basidiomycota</taxon>
        <taxon>Pucciniomycotina</taxon>
        <taxon>Pucciniomycetes</taxon>
        <taxon>Pucciniales</taxon>
        <taxon>Sphaerophragmiaceae</taxon>
        <taxon>Austropuccinia</taxon>
    </lineage>
</organism>
<evidence type="ECO:0000313" key="8">
    <source>
        <dbReference type="EMBL" id="MBW0549528.1"/>
    </source>
</evidence>
<gene>
    <name evidence="8" type="ORF">O181_089243</name>
</gene>
<reference evidence="8" key="1">
    <citation type="submission" date="2021-03" db="EMBL/GenBank/DDBJ databases">
        <title>Draft genome sequence of rust myrtle Austropuccinia psidii MF-1, a brazilian biotype.</title>
        <authorList>
            <person name="Quecine M.C."/>
            <person name="Pachon D.M.R."/>
            <person name="Bonatelli M.L."/>
            <person name="Correr F.H."/>
            <person name="Franceschini L.M."/>
            <person name="Leite T.F."/>
            <person name="Margarido G.R.A."/>
            <person name="Almeida C.A."/>
            <person name="Ferrarezi J.A."/>
            <person name="Labate C.A."/>
        </authorList>
    </citation>
    <scope>NUCLEOTIDE SEQUENCE</scope>
    <source>
        <strain evidence="8">MF-1</strain>
    </source>
</reference>
<dbReference type="GO" id="GO:0010945">
    <property type="term" value="F:coenzyme A diphosphatase activity"/>
    <property type="evidence" value="ECO:0007669"/>
    <property type="project" value="InterPro"/>
</dbReference>
<dbReference type="InterPro" id="IPR045121">
    <property type="entry name" value="CoAse"/>
</dbReference>
<dbReference type="GO" id="GO:0015938">
    <property type="term" value="P:coenzyme A catabolic process"/>
    <property type="evidence" value="ECO:0007669"/>
    <property type="project" value="TreeGrafter"/>
</dbReference>
<evidence type="ECO:0000313" key="9">
    <source>
        <dbReference type="Proteomes" id="UP000765509"/>
    </source>
</evidence>
<comment type="cofactor">
    <cofactor evidence="2">
        <name>Mg(2+)</name>
        <dbReference type="ChEBI" id="CHEBI:18420"/>
    </cofactor>
</comment>
<dbReference type="CDD" id="cd03426">
    <property type="entry name" value="NUDIX_CoAse_Nudt7"/>
    <property type="match status" value="1"/>
</dbReference>
<evidence type="ECO:0000256" key="3">
    <source>
        <dbReference type="ARBA" id="ARBA00022723"/>
    </source>
</evidence>
<dbReference type="Proteomes" id="UP000765509">
    <property type="component" value="Unassembled WGS sequence"/>
</dbReference>
<accession>A0A9Q3P4C6</accession>
<keyword evidence="9" id="KW-1185">Reference proteome</keyword>
<comment type="cofactor">
    <cofactor evidence="1">
        <name>Mn(2+)</name>
        <dbReference type="ChEBI" id="CHEBI:29035"/>
    </cofactor>
</comment>
<keyword evidence="5" id="KW-0460">Magnesium</keyword>
<dbReference type="OrthoDB" id="206213at2759"/>
<proteinExistence type="predicted"/>
<dbReference type="SUPFAM" id="SSF55811">
    <property type="entry name" value="Nudix"/>
    <property type="match status" value="1"/>
</dbReference>
<dbReference type="PROSITE" id="PS51462">
    <property type="entry name" value="NUDIX"/>
    <property type="match status" value="1"/>
</dbReference>
<evidence type="ECO:0000256" key="6">
    <source>
        <dbReference type="ARBA" id="ARBA00023211"/>
    </source>
</evidence>
<comment type="caution">
    <text evidence="8">The sequence shown here is derived from an EMBL/GenBank/DDBJ whole genome shotgun (WGS) entry which is preliminary data.</text>
</comment>
<dbReference type="PANTHER" id="PTHR12992:SF24">
    <property type="entry name" value="PEROXISOMAL COENZYME A DIPHOSPHATASE NUDT7"/>
    <property type="match status" value="1"/>
</dbReference>
<dbReference type="InterPro" id="IPR000086">
    <property type="entry name" value="NUDIX_hydrolase_dom"/>
</dbReference>
<evidence type="ECO:0000256" key="2">
    <source>
        <dbReference type="ARBA" id="ARBA00001946"/>
    </source>
</evidence>
<keyword evidence="4" id="KW-0378">Hydrolase</keyword>
<evidence type="ECO:0000256" key="5">
    <source>
        <dbReference type="ARBA" id="ARBA00022842"/>
    </source>
</evidence>
<dbReference type="Pfam" id="PF00293">
    <property type="entry name" value="NUDIX"/>
    <property type="match status" value="1"/>
</dbReference>
<name>A0A9Q3P4C6_9BASI</name>
<feature type="domain" description="Nudix hydrolase" evidence="7">
    <location>
        <begin position="56"/>
        <end position="226"/>
    </location>
</feature>
<sequence length="276" mass="30819">MNLNLLCPASLKSAHRHSSLDLILPLTGLDLAKIRLILASLPKRPPFILQSPPYSPYHAAVLIGLCNRETEGPAIILTVRSPTLRAHPGEICFPGGRHDQKTDLSLLSTALRETHEEVGLKPDQIEYLGSLQPVYNSSRSTLVWPFVAFIYPRQTTSLSPCLHPVIPRLMSKLDTTPLPSFRLEELCGKYHKEEVVQILQVGFSTLLRPDKQIPAFFRGNSQKPYLEWDMADGTPGLNESGDTEGGMRSEGKTRSLRLWGLSGWFVNSFLWILEAL</sequence>
<dbReference type="Gene3D" id="3.90.79.10">
    <property type="entry name" value="Nucleoside Triphosphate Pyrophosphohydrolase"/>
    <property type="match status" value="1"/>
</dbReference>
<dbReference type="EMBL" id="AVOT02054869">
    <property type="protein sequence ID" value="MBW0549528.1"/>
    <property type="molecule type" value="Genomic_DNA"/>
</dbReference>
<evidence type="ECO:0000259" key="7">
    <source>
        <dbReference type="PROSITE" id="PS51462"/>
    </source>
</evidence>
<dbReference type="GO" id="GO:0046872">
    <property type="term" value="F:metal ion binding"/>
    <property type="evidence" value="ECO:0007669"/>
    <property type="project" value="UniProtKB-KW"/>
</dbReference>
<dbReference type="PANTHER" id="PTHR12992">
    <property type="entry name" value="NUDIX HYDROLASE"/>
    <property type="match status" value="1"/>
</dbReference>
<keyword evidence="6" id="KW-0464">Manganese</keyword>
<protein>
    <recommendedName>
        <fullName evidence="7">Nudix hydrolase domain-containing protein</fullName>
    </recommendedName>
</protein>
<evidence type="ECO:0000256" key="1">
    <source>
        <dbReference type="ARBA" id="ARBA00001936"/>
    </source>
</evidence>
<keyword evidence="3" id="KW-0479">Metal-binding</keyword>
<evidence type="ECO:0000256" key="4">
    <source>
        <dbReference type="ARBA" id="ARBA00022801"/>
    </source>
</evidence>
<dbReference type="AlphaFoldDB" id="A0A9Q3P4C6"/>